<feature type="transmembrane region" description="Helical" evidence="7">
    <location>
        <begin position="254"/>
        <end position="274"/>
    </location>
</feature>
<feature type="transmembrane region" description="Helical" evidence="7">
    <location>
        <begin position="286"/>
        <end position="305"/>
    </location>
</feature>
<comment type="subcellular location">
    <subcellularLocation>
        <location evidence="1">Membrane</location>
        <topology evidence="1">Multi-pass membrane protein</topology>
    </subcellularLocation>
</comment>
<protein>
    <submittedName>
        <fullName evidence="8">AEC family transporter</fullName>
    </submittedName>
</protein>
<keyword evidence="4 7" id="KW-0812">Transmembrane</keyword>
<keyword evidence="3" id="KW-1003">Cell membrane</keyword>
<evidence type="ECO:0000256" key="5">
    <source>
        <dbReference type="ARBA" id="ARBA00022989"/>
    </source>
</evidence>
<evidence type="ECO:0000256" key="2">
    <source>
        <dbReference type="ARBA" id="ARBA00022448"/>
    </source>
</evidence>
<dbReference type="InterPro" id="IPR004776">
    <property type="entry name" value="Mem_transp_PIN-like"/>
</dbReference>
<gene>
    <name evidence="8" type="ORF">CYJ25_08285</name>
</gene>
<dbReference type="Proteomes" id="UP000234545">
    <property type="component" value="Unassembled WGS sequence"/>
</dbReference>
<dbReference type="PANTHER" id="PTHR36838:SF3">
    <property type="entry name" value="TRANSPORTER AUXIN EFFLUX CARRIER EC FAMILY"/>
    <property type="match status" value="1"/>
</dbReference>
<dbReference type="OrthoDB" id="5405318at2"/>
<name>A0A2I1I3J4_9ACTO</name>
<feature type="transmembrane region" description="Helical" evidence="7">
    <location>
        <begin position="167"/>
        <end position="187"/>
    </location>
</feature>
<organism evidence="8 9">
    <name type="scientific">Schaalia turicensis</name>
    <dbReference type="NCBI Taxonomy" id="131111"/>
    <lineage>
        <taxon>Bacteria</taxon>
        <taxon>Bacillati</taxon>
        <taxon>Actinomycetota</taxon>
        <taxon>Actinomycetes</taxon>
        <taxon>Actinomycetales</taxon>
        <taxon>Actinomycetaceae</taxon>
        <taxon>Schaalia</taxon>
    </lineage>
</organism>
<dbReference type="Pfam" id="PF03547">
    <property type="entry name" value="Mem_trans"/>
    <property type="match status" value="1"/>
</dbReference>
<feature type="transmembrane region" description="Helical" evidence="7">
    <location>
        <begin position="124"/>
        <end position="146"/>
    </location>
</feature>
<dbReference type="GO" id="GO:0055085">
    <property type="term" value="P:transmembrane transport"/>
    <property type="evidence" value="ECO:0007669"/>
    <property type="project" value="InterPro"/>
</dbReference>
<feature type="transmembrane region" description="Helical" evidence="7">
    <location>
        <begin position="94"/>
        <end position="118"/>
    </location>
</feature>
<feature type="transmembrane region" description="Helical" evidence="7">
    <location>
        <begin position="224"/>
        <end position="248"/>
    </location>
</feature>
<evidence type="ECO:0000256" key="3">
    <source>
        <dbReference type="ARBA" id="ARBA00022475"/>
    </source>
</evidence>
<accession>A0A2I1I3J4</accession>
<evidence type="ECO:0000256" key="1">
    <source>
        <dbReference type="ARBA" id="ARBA00004141"/>
    </source>
</evidence>
<keyword evidence="2" id="KW-0813">Transport</keyword>
<dbReference type="PANTHER" id="PTHR36838">
    <property type="entry name" value="AUXIN EFFLUX CARRIER FAMILY PROTEIN"/>
    <property type="match status" value="1"/>
</dbReference>
<reference evidence="8 9" key="1">
    <citation type="submission" date="2017-12" db="EMBL/GenBank/DDBJ databases">
        <title>Phylogenetic diversity of female urinary microbiome.</title>
        <authorList>
            <person name="Thomas-White K."/>
            <person name="Wolfe A.J."/>
        </authorList>
    </citation>
    <scope>NUCLEOTIDE SEQUENCE [LARGE SCALE GENOMIC DNA]</scope>
    <source>
        <strain evidence="8 9">UMB0250</strain>
    </source>
</reference>
<proteinExistence type="predicted"/>
<dbReference type="GO" id="GO:0016020">
    <property type="term" value="C:membrane"/>
    <property type="evidence" value="ECO:0007669"/>
    <property type="project" value="UniProtKB-SubCell"/>
</dbReference>
<evidence type="ECO:0000256" key="6">
    <source>
        <dbReference type="ARBA" id="ARBA00023136"/>
    </source>
</evidence>
<feature type="transmembrane region" description="Helical" evidence="7">
    <location>
        <begin position="65"/>
        <end position="87"/>
    </location>
</feature>
<evidence type="ECO:0000256" key="4">
    <source>
        <dbReference type="ARBA" id="ARBA00022692"/>
    </source>
</evidence>
<evidence type="ECO:0000256" key="7">
    <source>
        <dbReference type="SAM" id="Phobius"/>
    </source>
</evidence>
<keyword evidence="5 7" id="KW-1133">Transmembrane helix</keyword>
<evidence type="ECO:0000313" key="9">
    <source>
        <dbReference type="Proteomes" id="UP000234545"/>
    </source>
</evidence>
<evidence type="ECO:0000313" key="8">
    <source>
        <dbReference type="EMBL" id="PKY65695.1"/>
    </source>
</evidence>
<dbReference type="EMBL" id="PKKJ01000017">
    <property type="protein sequence ID" value="PKY65695.1"/>
    <property type="molecule type" value="Genomic_DNA"/>
</dbReference>
<dbReference type="AlphaFoldDB" id="A0A2I1I3J4"/>
<keyword evidence="6 7" id="KW-0472">Membrane</keyword>
<dbReference type="RefSeq" id="WP_101628679.1">
    <property type="nucleotide sequence ID" value="NZ_JBCOMK010000025.1"/>
</dbReference>
<sequence>MGSVIFSICAIALVIGVGAVAHRVGLIDGAKVKFLSDITYWITAPAMLFHAIANADVLSAFGSHLGVAAAAGACSALAFVIIGGGLMRVRGGDLVVGAMSSSLNNAAYIGIPIAVYVFGETTHVVPILIFQLGFFTPMFFIMADIAGAGKKTKFSSVIAMVVKNPMVIAAAIGFVFSLLPFELPILLEVSTSMLGDGAPPIILLAFGASIVGQRGSHAHLFSGATILASMSKLFVQPLVACGVGYLLGMSSYELMVVTVMAGLPTAQNAFIAALRARTGEGIAQGTVLITTLASLPLSIATVWIFHSLLGV</sequence>
<feature type="transmembrane region" description="Helical" evidence="7">
    <location>
        <begin position="193"/>
        <end position="212"/>
    </location>
</feature>
<comment type="caution">
    <text evidence="8">The sequence shown here is derived from an EMBL/GenBank/DDBJ whole genome shotgun (WGS) entry which is preliminary data.</text>
</comment>